<proteinExistence type="predicted"/>
<dbReference type="Pfam" id="PF14518">
    <property type="entry name" value="Haem_oxygenas_2"/>
    <property type="match status" value="1"/>
</dbReference>
<evidence type="ECO:0000313" key="1">
    <source>
        <dbReference type="EMBL" id="MBD2609360.1"/>
    </source>
</evidence>
<evidence type="ECO:0000313" key="2">
    <source>
        <dbReference type="Proteomes" id="UP000660380"/>
    </source>
</evidence>
<dbReference type="EMBL" id="JACJTA010000149">
    <property type="protein sequence ID" value="MBD2609360.1"/>
    <property type="molecule type" value="Genomic_DNA"/>
</dbReference>
<dbReference type="RefSeq" id="WP_063628672.1">
    <property type="nucleotide sequence ID" value="NZ_JACJTA010000149.1"/>
</dbReference>
<reference evidence="1 2" key="1">
    <citation type="journal article" date="2020" name="ISME J.">
        <title>Comparative genomics reveals insights into cyanobacterial evolution and habitat adaptation.</title>
        <authorList>
            <person name="Chen M.Y."/>
            <person name="Teng W.K."/>
            <person name="Zhao L."/>
            <person name="Hu C.X."/>
            <person name="Zhou Y.K."/>
            <person name="Han B.P."/>
            <person name="Song L.R."/>
            <person name="Shu W.S."/>
        </authorList>
    </citation>
    <scope>NUCLEOTIDE SEQUENCE [LARGE SCALE GENOMIC DNA]</scope>
    <source>
        <strain evidence="1 2">FACHB-248</strain>
    </source>
</reference>
<organism evidence="1 2">
    <name type="scientific">Scytonema hofmannii FACHB-248</name>
    <dbReference type="NCBI Taxonomy" id="1842502"/>
    <lineage>
        <taxon>Bacteria</taxon>
        <taxon>Bacillati</taxon>
        <taxon>Cyanobacteriota</taxon>
        <taxon>Cyanophyceae</taxon>
        <taxon>Nostocales</taxon>
        <taxon>Scytonemataceae</taxon>
        <taxon>Scytonema</taxon>
    </lineage>
</organism>
<comment type="caution">
    <text evidence="1">The sequence shown here is derived from an EMBL/GenBank/DDBJ whole genome shotgun (WGS) entry which is preliminary data.</text>
</comment>
<dbReference type="InterPro" id="IPR016084">
    <property type="entry name" value="Haem_Oase-like_multi-hlx"/>
</dbReference>
<protein>
    <submittedName>
        <fullName evidence="1">Iron-containing redox enzyme family protein</fullName>
    </submittedName>
</protein>
<accession>A0ABR8H0K9</accession>
<dbReference type="Gene3D" id="1.20.910.10">
    <property type="entry name" value="Heme oxygenase-like"/>
    <property type="match status" value="1"/>
</dbReference>
<dbReference type="Proteomes" id="UP000660380">
    <property type="component" value="Unassembled WGS sequence"/>
</dbReference>
<gene>
    <name evidence="1" type="ORF">H6G81_33935</name>
</gene>
<keyword evidence="2" id="KW-1185">Reference proteome</keyword>
<dbReference type="SUPFAM" id="SSF48613">
    <property type="entry name" value="Heme oxygenase-like"/>
    <property type="match status" value="1"/>
</dbReference>
<name>A0ABR8H0K9_9CYAN</name>
<sequence>MQWLLSLAEEYRNHLQDGHFYKELALSSKPEDIRGWIRQLYYQSRDFTSALSLRYAMCRDENFQGCFALHAMEEVDHCEQLIGWMHKHGFLESDESPTSVPATLETIAVSAYCFRSVLRESSAHQVIALNLISEGVSYDFFSKVNLKLEALGLKVGRYWQVHKEIDRQHLAMGLDLIPQCAPDSPLGKTYARIAWEMATLYGRMLDSWTGISKHQNVEPSILPDKSIQGSSISRELAVR</sequence>